<feature type="domain" description="Resolvase/invertase-type recombinase catalytic" evidence="1">
    <location>
        <begin position="18"/>
        <end position="87"/>
    </location>
</feature>
<dbReference type="Proteomes" id="UP000503164">
    <property type="component" value="Plasmid pCM2_1101"/>
</dbReference>
<evidence type="ECO:0000313" key="2">
    <source>
        <dbReference type="EMBL" id="QIS46442.1"/>
    </source>
</evidence>
<keyword evidence="3" id="KW-1185">Reference proteome</keyword>
<organism evidence="2 3">
    <name type="scientific">Clavibacter capsici</name>
    <dbReference type="NCBI Taxonomy" id="1874630"/>
    <lineage>
        <taxon>Bacteria</taxon>
        <taxon>Bacillati</taxon>
        <taxon>Actinomycetota</taxon>
        <taxon>Actinomycetes</taxon>
        <taxon>Micrococcales</taxon>
        <taxon>Microbacteriaceae</taxon>
        <taxon>Clavibacter</taxon>
    </lineage>
</organism>
<protein>
    <submittedName>
        <fullName evidence="2">Recombinase family protein</fullName>
    </submittedName>
</protein>
<dbReference type="EMBL" id="CP048050">
    <property type="protein sequence ID" value="QIS46442.1"/>
    <property type="molecule type" value="Genomic_DNA"/>
</dbReference>
<dbReference type="InterPro" id="IPR036162">
    <property type="entry name" value="Resolvase-like_N_sf"/>
</dbReference>
<accession>A0AAE6XU71</accession>
<dbReference type="SUPFAM" id="SSF53041">
    <property type="entry name" value="Resolvase-like"/>
    <property type="match status" value="1"/>
</dbReference>
<dbReference type="RefSeq" id="WP_053775952.1">
    <property type="nucleotide sequence ID" value="NZ_CP012575.1"/>
</dbReference>
<dbReference type="GO" id="GO:0003677">
    <property type="term" value="F:DNA binding"/>
    <property type="evidence" value="ECO:0007669"/>
    <property type="project" value="InterPro"/>
</dbReference>
<evidence type="ECO:0000313" key="3">
    <source>
        <dbReference type="Proteomes" id="UP000503164"/>
    </source>
</evidence>
<evidence type="ECO:0000259" key="1">
    <source>
        <dbReference type="Pfam" id="PF00239"/>
    </source>
</evidence>
<dbReference type="Gene3D" id="3.40.50.1390">
    <property type="entry name" value="Resolvase, N-terminal catalytic domain"/>
    <property type="match status" value="1"/>
</dbReference>
<reference evidence="2 3" key="1">
    <citation type="journal article" date="2020" name="Mol. Plant Pathol.">
        <title>Plasmid composition and the chpG gene determine the virulence level of Clavibacter capsici natural isolates in pepper.</title>
        <authorList>
            <person name="Hwang I.S."/>
            <person name="Lee H.M."/>
            <person name="Oh E.J."/>
            <person name="Lee S."/>
            <person name="Heu S."/>
            <person name="Oh C.S."/>
        </authorList>
    </citation>
    <scope>NUCLEOTIDE SEQUENCE [LARGE SCALE GENOMIC DNA]</scope>
    <source>
        <strain evidence="2 3">1101</strain>
    </source>
</reference>
<geneLocation type="plasmid" evidence="2 3">
    <name>pCM2_1101</name>
</geneLocation>
<dbReference type="GO" id="GO:0000150">
    <property type="term" value="F:DNA strand exchange activity"/>
    <property type="evidence" value="ECO:0007669"/>
    <property type="project" value="InterPro"/>
</dbReference>
<dbReference type="Pfam" id="PF00239">
    <property type="entry name" value="Resolvase"/>
    <property type="match status" value="1"/>
</dbReference>
<name>A0AAE6XU71_9MICO</name>
<gene>
    <name evidence="2" type="ORF">GW570_14725</name>
</gene>
<sequence>MIARPSFAGSRIDSRPALARSISDDRTIANELAANAVAVSIDGSVHDPTDRTGWLLLNMLAMFAALESDPVRTRTREGMKVVAKKGKLKGSRHKISPAAERHLAALYRAGDHLISELYDLCSIGRAMV</sequence>
<dbReference type="AlphaFoldDB" id="A0AAE6XU71"/>
<dbReference type="InterPro" id="IPR006119">
    <property type="entry name" value="Resolv_N"/>
</dbReference>
<proteinExistence type="predicted"/>
<keyword evidence="2" id="KW-0614">Plasmid</keyword>